<dbReference type="Gene3D" id="3.40.50.300">
    <property type="entry name" value="P-loop containing nucleotide triphosphate hydrolases"/>
    <property type="match status" value="1"/>
</dbReference>
<keyword evidence="3" id="KW-0347">Helicase</keyword>
<comment type="caution">
    <text evidence="6">The sequence shown here is derived from an EMBL/GenBank/DDBJ whole genome shotgun (WGS) entry which is preliminary data.</text>
</comment>
<dbReference type="InterPro" id="IPR014016">
    <property type="entry name" value="UvrD-like_ATP-bd"/>
</dbReference>
<evidence type="ECO:0000256" key="3">
    <source>
        <dbReference type="ARBA" id="ARBA00022806"/>
    </source>
</evidence>
<dbReference type="Proteomes" id="UP000095237">
    <property type="component" value="Unassembled WGS sequence"/>
</dbReference>
<dbReference type="AlphaFoldDB" id="A0A1E5ILP5"/>
<sequence>MLFICVIMIDLLSDLNELQKEAIAISMAAGTGKPTVIVKRVAYIISQGAQPHNILVLKFLLIRL</sequence>
<reference evidence="6 7" key="1">
    <citation type="submission" date="2015-11" db="EMBL/GenBank/DDBJ databases">
        <title>Evidence for parallel genomic evolution in an endosymbiosis of termite gut flagellates.</title>
        <authorList>
            <person name="Zheng H."/>
        </authorList>
    </citation>
    <scope>NUCLEOTIDE SEQUENCE [LARGE SCALE GENOMIC DNA]</scope>
    <source>
        <strain evidence="6 7">CET450</strain>
    </source>
</reference>
<proteinExistence type="predicted"/>
<dbReference type="SUPFAM" id="SSF52540">
    <property type="entry name" value="P-loop containing nucleoside triphosphate hydrolases"/>
    <property type="match status" value="1"/>
</dbReference>
<keyword evidence="1" id="KW-0547">Nucleotide-binding</keyword>
<organism evidence="6 7">
    <name type="scientific">Endomicrobium trichonymphae</name>
    <dbReference type="NCBI Taxonomy" id="1408204"/>
    <lineage>
        <taxon>Bacteria</taxon>
        <taxon>Pseudomonadati</taxon>
        <taxon>Elusimicrobiota</taxon>
        <taxon>Endomicrobiia</taxon>
        <taxon>Endomicrobiales</taxon>
        <taxon>Endomicrobiaceae</taxon>
        <taxon>Candidatus Endomicrobiellum</taxon>
    </lineage>
</organism>
<evidence type="ECO:0000313" key="7">
    <source>
        <dbReference type="Proteomes" id="UP000095237"/>
    </source>
</evidence>
<evidence type="ECO:0000256" key="2">
    <source>
        <dbReference type="ARBA" id="ARBA00022801"/>
    </source>
</evidence>
<evidence type="ECO:0000259" key="5">
    <source>
        <dbReference type="Pfam" id="PF00580"/>
    </source>
</evidence>
<evidence type="ECO:0000256" key="4">
    <source>
        <dbReference type="ARBA" id="ARBA00022840"/>
    </source>
</evidence>
<dbReference type="Pfam" id="PF00580">
    <property type="entry name" value="UvrD-helicase"/>
    <property type="match status" value="1"/>
</dbReference>
<gene>
    <name evidence="6" type="ORF">ATZ36_14940</name>
</gene>
<keyword evidence="4" id="KW-0067">ATP-binding</keyword>
<accession>A0A1E5ILP5</accession>
<evidence type="ECO:0000313" key="6">
    <source>
        <dbReference type="EMBL" id="OEG71412.1"/>
    </source>
</evidence>
<dbReference type="GO" id="GO:0005524">
    <property type="term" value="F:ATP binding"/>
    <property type="evidence" value="ECO:0007669"/>
    <property type="project" value="UniProtKB-KW"/>
</dbReference>
<keyword evidence="7" id="KW-1185">Reference proteome</keyword>
<protein>
    <recommendedName>
        <fullName evidence="5">UvrD-like helicase ATP-binding domain-containing protein</fullName>
    </recommendedName>
</protein>
<evidence type="ECO:0000256" key="1">
    <source>
        <dbReference type="ARBA" id="ARBA00022741"/>
    </source>
</evidence>
<dbReference type="InterPro" id="IPR027417">
    <property type="entry name" value="P-loop_NTPase"/>
</dbReference>
<feature type="domain" description="UvrD-like helicase ATP-binding" evidence="5">
    <location>
        <begin position="19"/>
        <end position="59"/>
    </location>
</feature>
<keyword evidence="2" id="KW-0378">Hydrolase</keyword>
<name>A0A1E5ILP5_ENDTX</name>
<dbReference type="GO" id="GO:0016787">
    <property type="term" value="F:hydrolase activity"/>
    <property type="evidence" value="ECO:0007669"/>
    <property type="project" value="UniProtKB-KW"/>
</dbReference>
<dbReference type="GO" id="GO:0004386">
    <property type="term" value="F:helicase activity"/>
    <property type="evidence" value="ECO:0007669"/>
    <property type="project" value="UniProtKB-KW"/>
</dbReference>
<dbReference type="EMBL" id="LNVX01000218">
    <property type="protein sequence ID" value="OEG71412.1"/>
    <property type="molecule type" value="Genomic_DNA"/>
</dbReference>